<dbReference type="EMBL" id="KQ484546">
    <property type="protein sequence ID" value="KYP34649.1"/>
    <property type="molecule type" value="Genomic_DNA"/>
</dbReference>
<evidence type="ECO:0000256" key="2">
    <source>
        <dbReference type="ARBA" id="ARBA00023015"/>
    </source>
</evidence>
<dbReference type="InterPro" id="IPR015300">
    <property type="entry name" value="DNA-bd_pseudobarrel_sf"/>
</dbReference>
<evidence type="ECO:0000256" key="6">
    <source>
        <dbReference type="SAM" id="MobiDB-lite"/>
    </source>
</evidence>
<dbReference type="InterPro" id="IPR003340">
    <property type="entry name" value="B3_DNA-bd"/>
</dbReference>
<feature type="compositionally biased region" description="Polar residues" evidence="6">
    <location>
        <begin position="1"/>
        <end position="13"/>
    </location>
</feature>
<dbReference type="Gramene" id="C.cajan_44151.t">
    <property type="protein sequence ID" value="C.cajan_44151.t.cds1"/>
    <property type="gene ID" value="C.cajan_44151"/>
</dbReference>
<dbReference type="AlphaFoldDB" id="A0A151QWM0"/>
<sequence>MTTMNPQNVQENLETTEQEDDSDPETLESQAGPWKIKKKLQIFDLNKRLLVLKRQAERFVLPVLEASDDEIEKGYEVDIWDVDTKTTHSLIFQKRSKSYVFTGNWNEDFCKRRDLKLYDTVGLYWDPSNKCFDFSVLEVRKDRV</sequence>
<dbReference type="PANTHER" id="PTHR34269:SF11">
    <property type="entry name" value="B3 DOMAIN PROTEIN"/>
    <property type="match status" value="1"/>
</dbReference>
<evidence type="ECO:0000313" key="8">
    <source>
        <dbReference type="Proteomes" id="UP000075243"/>
    </source>
</evidence>
<feature type="compositionally biased region" description="Acidic residues" evidence="6">
    <location>
        <begin position="14"/>
        <end position="26"/>
    </location>
</feature>
<dbReference type="GO" id="GO:0005634">
    <property type="term" value="C:nucleus"/>
    <property type="evidence" value="ECO:0007669"/>
    <property type="project" value="UniProtKB-SubCell"/>
</dbReference>
<accession>A0A151QWM0</accession>
<evidence type="ECO:0000313" key="7">
    <source>
        <dbReference type="EMBL" id="KYP34649.1"/>
    </source>
</evidence>
<dbReference type="Proteomes" id="UP000075243">
    <property type="component" value="Unassembled WGS sequence"/>
</dbReference>
<dbReference type="PANTHER" id="PTHR34269">
    <property type="entry name" value="TRANSCRIPTION FACTOR B3-DOMAIN FAMILY-RELATED"/>
    <property type="match status" value="1"/>
</dbReference>
<dbReference type="Gene3D" id="2.40.330.10">
    <property type="entry name" value="DNA-binding pseudobarrel domain"/>
    <property type="match status" value="1"/>
</dbReference>
<dbReference type="CDD" id="cd10017">
    <property type="entry name" value="B3_DNA"/>
    <property type="match status" value="1"/>
</dbReference>
<name>A0A151QWM0_CAJCA</name>
<dbReference type="OMA" id="THHRLEF"/>
<keyword evidence="5" id="KW-0539">Nucleus</keyword>
<organism evidence="7 8">
    <name type="scientific">Cajanus cajan</name>
    <name type="common">Pigeon pea</name>
    <name type="synonym">Cajanus indicus</name>
    <dbReference type="NCBI Taxonomy" id="3821"/>
    <lineage>
        <taxon>Eukaryota</taxon>
        <taxon>Viridiplantae</taxon>
        <taxon>Streptophyta</taxon>
        <taxon>Embryophyta</taxon>
        <taxon>Tracheophyta</taxon>
        <taxon>Spermatophyta</taxon>
        <taxon>Magnoliopsida</taxon>
        <taxon>eudicotyledons</taxon>
        <taxon>Gunneridae</taxon>
        <taxon>Pentapetalae</taxon>
        <taxon>rosids</taxon>
        <taxon>fabids</taxon>
        <taxon>Fabales</taxon>
        <taxon>Fabaceae</taxon>
        <taxon>Papilionoideae</taxon>
        <taxon>50 kb inversion clade</taxon>
        <taxon>NPAAA clade</taxon>
        <taxon>indigoferoid/millettioid clade</taxon>
        <taxon>Phaseoleae</taxon>
        <taxon>Cajanus</taxon>
    </lineage>
</organism>
<feature type="region of interest" description="Disordered" evidence="6">
    <location>
        <begin position="1"/>
        <end position="30"/>
    </location>
</feature>
<reference evidence="7" key="1">
    <citation type="journal article" date="2012" name="Nat. Biotechnol.">
        <title>Draft genome sequence of pigeonpea (Cajanus cajan), an orphan legume crop of resource-poor farmers.</title>
        <authorList>
            <person name="Varshney R.K."/>
            <person name="Chen W."/>
            <person name="Li Y."/>
            <person name="Bharti A.K."/>
            <person name="Saxena R.K."/>
            <person name="Schlueter J.A."/>
            <person name="Donoghue M.T."/>
            <person name="Azam S."/>
            <person name="Fan G."/>
            <person name="Whaley A.M."/>
            <person name="Farmer A.D."/>
            <person name="Sheridan J."/>
            <person name="Iwata A."/>
            <person name="Tuteja R."/>
            <person name="Penmetsa R.V."/>
            <person name="Wu W."/>
            <person name="Upadhyaya H.D."/>
            <person name="Yang S.P."/>
            <person name="Shah T."/>
            <person name="Saxena K.B."/>
            <person name="Michael T."/>
            <person name="McCombie W.R."/>
            <person name="Yang B."/>
            <person name="Zhang G."/>
            <person name="Yang H."/>
            <person name="Wang J."/>
            <person name="Spillane C."/>
            <person name="Cook D.R."/>
            <person name="May G.D."/>
            <person name="Xu X."/>
            <person name="Jackson S.A."/>
        </authorList>
    </citation>
    <scope>NUCLEOTIDE SEQUENCE [LARGE SCALE GENOMIC DNA]</scope>
</reference>
<protein>
    <submittedName>
        <fullName evidence="7">B3 domain-containing protein At2g33720 family</fullName>
    </submittedName>
</protein>
<evidence type="ECO:0000256" key="3">
    <source>
        <dbReference type="ARBA" id="ARBA00023125"/>
    </source>
</evidence>
<keyword evidence="4" id="KW-0804">Transcription</keyword>
<evidence type="ECO:0000256" key="1">
    <source>
        <dbReference type="ARBA" id="ARBA00004123"/>
    </source>
</evidence>
<keyword evidence="3" id="KW-0238">DNA-binding</keyword>
<gene>
    <name evidence="7" type="ORF">KK1_044372</name>
</gene>
<dbReference type="SUPFAM" id="SSF101936">
    <property type="entry name" value="DNA-binding pseudobarrel domain"/>
    <property type="match status" value="1"/>
</dbReference>
<evidence type="ECO:0000256" key="4">
    <source>
        <dbReference type="ARBA" id="ARBA00023163"/>
    </source>
</evidence>
<dbReference type="InterPro" id="IPR051442">
    <property type="entry name" value="B3_domain"/>
</dbReference>
<proteinExistence type="predicted"/>
<evidence type="ECO:0000256" key="5">
    <source>
        <dbReference type="ARBA" id="ARBA00023242"/>
    </source>
</evidence>
<comment type="subcellular location">
    <subcellularLocation>
        <location evidence="1">Nucleus</location>
    </subcellularLocation>
</comment>
<dbReference type="GO" id="GO:0003677">
    <property type="term" value="F:DNA binding"/>
    <property type="evidence" value="ECO:0007669"/>
    <property type="project" value="UniProtKB-KW"/>
</dbReference>
<keyword evidence="8" id="KW-1185">Reference proteome</keyword>
<keyword evidence="2" id="KW-0805">Transcription regulation</keyword>